<feature type="transmembrane region" description="Helical" evidence="1">
    <location>
        <begin position="12"/>
        <end position="35"/>
    </location>
</feature>
<dbReference type="Gene3D" id="1.20.144.10">
    <property type="entry name" value="Phosphatidic acid phosphatase type 2/haloperoxidase"/>
    <property type="match status" value="2"/>
</dbReference>
<feature type="transmembrane region" description="Helical" evidence="1">
    <location>
        <begin position="61"/>
        <end position="84"/>
    </location>
</feature>
<gene>
    <name evidence="3" type="ORF">CHH72_06385</name>
</gene>
<feature type="transmembrane region" description="Helical" evidence="1">
    <location>
        <begin position="128"/>
        <end position="150"/>
    </location>
</feature>
<organism evidence="3 4">
    <name type="scientific">Shouchella clausii</name>
    <name type="common">Alkalihalobacillus clausii</name>
    <dbReference type="NCBI Taxonomy" id="79880"/>
    <lineage>
        <taxon>Bacteria</taxon>
        <taxon>Bacillati</taxon>
        <taxon>Bacillota</taxon>
        <taxon>Bacilli</taxon>
        <taxon>Bacillales</taxon>
        <taxon>Bacillaceae</taxon>
        <taxon>Shouchella</taxon>
    </lineage>
</organism>
<proteinExistence type="predicted"/>
<dbReference type="CDD" id="cd03392">
    <property type="entry name" value="PAP2_like_2"/>
    <property type="match status" value="1"/>
</dbReference>
<dbReference type="InterPro" id="IPR036938">
    <property type="entry name" value="PAP2/HPO_sf"/>
</dbReference>
<reference evidence="3 4" key="1">
    <citation type="submission" date="2017-07" db="EMBL/GenBank/DDBJ databases">
        <title>Isolation and whole genome analysis of endospore-forming bacteria from heroin.</title>
        <authorList>
            <person name="Kalinowski J."/>
            <person name="Ahrens B."/>
            <person name="Al-Dilaimi A."/>
            <person name="Winkler A."/>
            <person name="Wibberg D."/>
            <person name="Schleenbecker U."/>
            <person name="Ruckert C."/>
            <person name="Wolfel R."/>
            <person name="Grass G."/>
        </authorList>
    </citation>
    <scope>NUCLEOTIDE SEQUENCE [LARGE SCALE GENOMIC DNA]</scope>
    <source>
        <strain evidence="3 4">7539</strain>
    </source>
</reference>
<keyword evidence="1" id="KW-0812">Transmembrane</keyword>
<feature type="domain" description="Phosphatidic acid phosphatase type 2/haloperoxidase" evidence="2">
    <location>
        <begin position="91"/>
        <end position="203"/>
    </location>
</feature>
<dbReference type="PANTHER" id="PTHR14969">
    <property type="entry name" value="SPHINGOSINE-1-PHOSPHATE PHOSPHOHYDROLASE"/>
    <property type="match status" value="1"/>
</dbReference>
<dbReference type="SMART" id="SM00014">
    <property type="entry name" value="acidPPc"/>
    <property type="match status" value="1"/>
</dbReference>
<feature type="transmembrane region" description="Helical" evidence="1">
    <location>
        <begin position="188"/>
        <end position="206"/>
    </location>
</feature>
<keyword evidence="1" id="KW-1133">Transmembrane helix</keyword>
<protein>
    <recommendedName>
        <fullName evidence="2">Phosphatidic acid phosphatase type 2/haloperoxidase domain-containing protein</fullName>
    </recommendedName>
</protein>
<sequence>MVVLEMKMNTNALVISIVCIACFLIVAFSLNTVFLEKVDQLALTWAESIRAEPVTALMHGFAFLGATKTVFVLTGAVLIILLVARASNKELAFTAVTMAATGLVNMLVKEWIERERPAQYMLVELTSYSFPSGHSMGAMSFYTVLTFLIWKRMNKRRHRIAFVVFASFMILIMGFSRLYLGVHYLSDVIGGYFLSGSLVFFLFWLFQPRKLNG</sequence>
<feature type="transmembrane region" description="Helical" evidence="1">
    <location>
        <begin position="162"/>
        <end position="182"/>
    </location>
</feature>
<evidence type="ECO:0000313" key="4">
    <source>
        <dbReference type="Proteomes" id="UP000216207"/>
    </source>
</evidence>
<evidence type="ECO:0000313" key="3">
    <source>
        <dbReference type="EMBL" id="PAE89878.1"/>
    </source>
</evidence>
<comment type="caution">
    <text evidence="3">The sequence shown here is derived from an EMBL/GenBank/DDBJ whole genome shotgun (WGS) entry which is preliminary data.</text>
</comment>
<dbReference type="InterPro" id="IPR000326">
    <property type="entry name" value="PAP2/HPO"/>
</dbReference>
<dbReference type="Pfam" id="PF01569">
    <property type="entry name" value="PAP2"/>
    <property type="match status" value="1"/>
</dbReference>
<evidence type="ECO:0000259" key="2">
    <source>
        <dbReference type="SMART" id="SM00014"/>
    </source>
</evidence>
<dbReference type="EMBL" id="NPCC01000006">
    <property type="protein sequence ID" value="PAE89878.1"/>
    <property type="molecule type" value="Genomic_DNA"/>
</dbReference>
<accession>A0A268P2G4</accession>
<dbReference type="SUPFAM" id="SSF48317">
    <property type="entry name" value="Acid phosphatase/Vanadium-dependent haloperoxidase"/>
    <property type="match status" value="1"/>
</dbReference>
<feature type="transmembrane region" description="Helical" evidence="1">
    <location>
        <begin position="91"/>
        <end position="108"/>
    </location>
</feature>
<dbReference type="AlphaFoldDB" id="A0A268P2G4"/>
<dbReference type="Proteomes" id="UP000216207">
    <property type="component" value="Unassembled WGS sequence"/>
</dbReference>
<name>A0A268P2G4_SHOCL</name>
<dbReference type="PANTHER" id="PTHR14969:SF13">
    <property type="entry name" value="AT30094P"/>
    <property type="match status" value="1"/>
</dbReference>
<keyword evidence="1" id="KW-0472">Membrane</keyword>
<evidence type="ECO:0000256" key="1">
    <source>
        <dbReference type="SAM" id="Phobius"/>
    </source>
</evidence>